<evidence type="ECO:0000256" key="5">
    <source>
        <dbReference type="ARBA" id="ARBA00023136"/>
    </source>
</evidence>
<evidence type="ECO:0000256" key="6">
    <source>
        <dbReference type="RuleBase" id="RU004379"/>
    </source>
</evidence>
<accession>A0A0B6Y037</accession>
<dbReference type="GO" id="GO:0031966">
    <property type="term" value="C:mitochondrial membrane"/>
    <property type="evidence" value="ECO:0007669"/>
    <property type="project" value="TreeGrafter"/>
</dbReference>
<keyword evidence="5 6" id="KW-0472">Membrane</keyword>
<organism evidence="7">
    <name type="scientific">Arion vulgaris</name>
    <dbReference type="NCBI Taxonomy" id="1028688"/>
    <lineage>
        <taxon>Eukaryota</taxon>
        <taxon>Metazoa</taxon>
        <taxon>Spiralia</taxon>
        <taxon>Lophotrochozoa</taxon>
        <taxon>Mollusca</taxon>
        <taxon>Gastropoda</taxon>
        <taxon>Heterobranchia</taxon>
        <taxon>Euthyneura</taxon>
        <taxon>Panpulmonata</taxon>
        <taxon>Eupulmonata</taxon>
        <taxon>Stylommatophora</taxon>
        <taxon>Helicina</taxon>
        <taxon>Arionoidea</taxon>
        <taxon>Arionidae</taxon>
        <taxon>Arion</taxon>
    </lineage>
</organism>
<feature type="transmembrane region" description="Helical" evidence="6">
    <location>
        <begin position="98"/>
        <end position="120"/>
    </location>
</feature>
<reference evidence="7" key="1">
    <citation type="submission" date="2014-12" db="EMBL/GenBank/DDBJ databases">
        <title>Insight into the proteome of Arion vulgaris.</title>
        <authorList>
            <person name="Aradska J."/>
            <person name="Bulat T."/>
            <person name="Smidak R."/>
            <person name="Sarate P."/>
            <person name="Gangsoo J."/>
            <person name="Sialana F."/>
            <person name="Bilban M."/>
            <person name="Lubec G."/>
        </authorList>
    </citation>
    <scope>NUCLEOTIDE SEQUENCE</scope>
    <source>
        <tissue evidence="7">Skin</tissue>
    </source>
</reference>
<dbReference type="GO" id="GO:0034620">
    <property type="term" value="P:cellular response to unfolded protein"/>
    <property type="evidence" value="ECO:0007669"/>
    <property type="project" value="TreeGrafter"/>
</dbReference>
<keyword evidence="3 6" id="KW-0812">Transmembrane</keyword>
<dbReference type="PANTHER" id="PTHR23291">
    <property type="entry name" value="BAX INHIBITOR-RELATED"/>
    <property type="match status" value="1"/>
</dbReference>
<name>A0A0B6Y037_9EUPU</name>
<gene>
    <name evidence="7" type="primary">ORF5538</name>
</gene>
<dbReference type="EMBL" id="HACG01002025">
    <property type="protein sequence ID" value="CEK48890.1"/>
    <property type="molecule type" value="Transcribed_RNA"/>
</dbReference>
<comment type="similarity">
    <text evidence="2 6">Belongs to the BI1 family.</text>
</comment>
<dbReference type="PANTHER" id="PTHR23291:SF32">
    <property type="entry name" value="BAX INHIBITOR 1"/>
    <property type="match status" value="1"/>
</dbReference>
<dbReference type="Pfam" id="PF01027">
    <property type="entry name" value="Bax1-I"/>
    <property type="match status" value="1"/>
</dbReference>
<protein>
    <recommendedName>
        <fullName evidence="8">Bax inhibitor 1</fullName>
    </recommendedName>
</protein>
<evidence type="ECO:0000313" key="7">
    <source>
        <dbReference type="EMBL" id="CEK48890.1"/>
    </source>
</evidence>
<feature type="non-terminal residue" evidence="7">
    <location>
        <position position="1"/>
    </location>
</feature>
<feature type="transmembrane region" description="Helical" evidence="6">
    <location>
        <begin position="69"/>
        <end position="86"/>
    </location>
</feature>
<dbReference type="InterPro" id="IPR006214">
    <property type="entry name" value="Bax_inhibitor_1-related"/>
</dbReference>
<feature type="transmembrane region" description="Helical" evidence="6">
    <location>
        <begin position="185"/>
        <end position="204"/>
    </location>
</feature>
<feature type="transmembrane region" description="Helical" evidence="6">
    <location>
        <begin position="126"/>
        <end position="146"/>
    </location>
</feature>
<keyword evidence="4 6" id="KW-1133">Transmembrane helix</keyword>
<feature type="transmembrane region" description="Helical" evidence="6">
    <location>
        <begin position="153"/>
        <end position="173"/>
    </location>
</feature>
<comment type="subcellular location">
    <subcellularLocation>
        <location evidence="1">Membrane</location>
        <topology evidence="1">Multi-pass membrane protein</topology>
    </subcellularLocation>
</comment>
<dbReference type="GO" id="GO:0033119">
    <property type="term" value="P:negative regulation of RNA splicing"/>
    <property type="evidence" value="ECO:0007669"/>
    <property type="project" value="TreeGrafter"/>
</dbReference>
<evidence type="ECO:0000256" key="4">
    <source>
        <dbReference type="ARBA" id="ARBA00022989"/>
    </source>
</evidence>
<dbReference type="CDD" id="cd10430">
    <property type="entry name" value="BI-1"/>
    <property type="match status" value="1"/>
</dbReference>
<evidence type="ECO:0008006" key="8">
    <source>
        <dbReference type="Google" id="ProtNLM"/>
    </source>
</evidence>
<dbReference type="GO" id="GO:0019899">
    <property type="term" value="F:enzyme binding"/>
    <property type="evidence" value="ECO:0007669"/>
    <property type="project" value="TreeGrafter"/>
</dbReference>
<evidence type="ECO:0000256" key="2">
    <source>
        <dbReference type="ARBA" id="ARBA00010350"/>
    </source>
</evidence>
<proteinExistence type="inferred from homology"/>
<feature type="transmembrane region" description="Helical" evidence="6">
    <location>
        <begin position="43"/>
        <end position="63"/>
    </location>
</feature>
<dbReference type="GO" id="GO:2001234">
    <property type="term" value="P:negative regulation of apoptotic signaling pathway"/>
    <property type="evidence" value="ECO:0007669"/>
    <property type="project" value="TreeGrafter"/>
</dbReference>
<evidence type="ECO:0000256" key="1">
    <source>
        <dbReference type="ARBA" id="ARBA00004141"/>
    </source>
</evidence>
<sequence length="251" mass="28403">SYNRYKFKMAAFQSRSRDQTIFSPALFNFDHLEPHTQTHLKNVYSCLSVGMLSAALGAYTHFWLGVGQWYFLTSLASIGMIIWLMATRHTKSNIGMRMGIFTGFTFLSGISLGPLLDLVVRIEPSIVSNALAGTAVIFIGFTLAALLSRDRKFLYLGGFLFSGLSMLILIGLFSRLFGSSLGFDVYTFGILGLFSAFILYDTQLIIEKRRRGDDDFIWHSVDLFLDAIQIFRALMIILAKKEENKKKRRDN</sequence>
<dbReference type="AlphaFoldDB" id="A0A0B6Y037"/>
<evidence type="ECO:0000256" key="3">
    <source>
        <dbReference type="ARBA" id="ARBA00022692"/>
    </source>
</evidence>